<comment type="caution">
    <text evidence="1">The sequence shown here is derived from an EMBL/GenBank/DDBJ whole genome shotgun (WGS) entry which is preliminary data.</text>
</comment>
<feature type="non-terminal residue" evidence="1">
    <location>
        <position position="1"/>
    </location>
</feature>
<dbReference type="Proteomes" id="UP001194696">
    <property type="component" value="Unassembled WGS sequence"/>
</dbReference>
<sequence length="77" mass="8842">REYSQLAISLAQGVGGLYILYRKSLVLTQWLFYSLCVTTVHQTLDTSVAIWDEDFYKLFAEGGSIYGEEELSHFRIT</sequence>
<feature type="non-terminal residue" evidence="1">
    <location>
        <position position="77"/>
    </location>
</feature>
<evidence type="ECO:0000313" key="2">
    <source>
        <dbReference type="Proteomes" id="UP001194696"/>
    </source>
</evidence>
<keyword evidence="2" id="KW-1185">Reference proteome</keyword>
<gene>
    <name evidence="1" type="ORF">BGZ96_006147</name>
</gene>
<organism evidence="1 2">
    <name type="scientific">Linnemannia gamsii</name>
    <dbReference type="NCBI Taxonomy" id="64522"/>
    <lineage>
        <taxon>Eukaryota</taxon>
        <taxon>Fungi</taxon>
        <taxon>Fungi incertae sedis</taxon>
        <taxon>Mucoromycota</taxon>
        <taxon>Mortierellomycotina</taxon>
        <taxon>Mortierellomycetes</taxon>
        <taxon>Mortierellales</taxon>
        <taxon>Mortierellaceae</taxon>
        <taxon>Linnemannia</taxon>
    </lineage>
</organism>
<proteinExistence type="predicted"/>
<name>A0ABQ7JGX1_9FUNG</name>
<accession>A0ABQ7JGX1</accession>
<protein>
    <submittedName>
        <fullName evidence="1">Uncharacterized protein</fullName>
    </submittedName>
</protein>
<reference evidence="1 2" key="1">
    <citation type="journal article" date="2020" name="Fungal Divers.">
        <title>Resolving the Mortierellaceae phylogeny through synthesis of multi-gene phylogenetics and phylogenomics.</title>
        <authorList>
            <person name="Vandepol N."/>
            <person name="Liber J."/>
            <person name="Desiro A."/>
            <person name="Na H."/>
            <person name="Kennedy M."/>
            <person name="Barry K."/>
            <person name="Grigoriev I.V."/>
            <person name="Miller A.N."/>
            <person name="O'Donnell K."/>
            <person name="Stajich J.E."/>
            <person name="Bonito G."/>
        </authorList>
    </citation>
    <scope>NUCLEOTIDE SEQUENCE [LARGE SCALE GENOMIC DNA]</scope>
    <source>
        <strain evidence="1 2">AD045</strain>
    </source>
</reference>
<evidence type="ECO:0000313" key="1">
    <source>
        <dbReference type="EMBL" id="KAG0270842.1"/>
    </source>
</evidence>
<dbReference type="EMBL" id="JAAAIM010002969">
    <property type="protein sequence ID" value="KAG0270842.1"/>
    <property type="molecule type" value="Genomic_DNA"/>
</dbReference>